<keyword evidence="3" id="KW-1185">Reference proteome</keyword>
<reference evidence="2 3" key="1">
    <citation type="journal article" date="2013" name="Proc. Natl. Acad. Sci. U.S.A.">
        <title>Fine-scale variation in meiotic recombination in Mimulus inferred from population shotgun sequencing.</title>
        <authorList>
            <person name="Hellsten U."/>
            <person name="Wright K.M."/>
            <person name="Jenkins J."/>
            <person name="Shu S."/>
            <person name="Yuan Y."/>
            <person name="Wessler S.R."/>
            <person name="Schmutz J."/>
            <person name="Willis J.H."/>
            <person name="Rokhsar D.S."/>
        </authorList>
    </citation>
    <scope>NUCLEOTIDE SEQUENCE [LARGE SCALE GENOMIC DNA]</scope>
    <source>
        <strain evidence="3">cv. DUN x IM62</strain>
    </source>
</reference>
<evidence type="ECO:0000313" key="3">
    <source>
        <dbReference type="Proteomes" id="UP000030748"/>
    </source>
</evidence>
<name>A0A022RY43_ERYGU</name>
<keyword evidence="1" id="KW-1133">Transmembrane helix</keyword>
<gene>
    <name evidence="2" type="ORF">MIMGU_mgv1a017414mg</name>
</gene>
<dbReference type="EMBL" id="KI630206">
    <property type="protein sequence ID" value="EYU44949.1"/>
    <property type="molecule type" value="Genomic_DNA"/>
</dbReference>
<dbReference type="Proteomes" id="UP000030748">
    <property type="component" value="Unassembled WGS sequence"/>
</dbReference>
<accession>A0A022RY43</accession>
<protein>
    <submittedName>
        <fullName evidence="2">Uncharacterized protein</fullName>
    </submittedName>
</protein>
<evidence type="ECO:0000256" key="1">
    <source>
        <dbReference type="SAM" id="Phobius"/>
    </source>
</evidence>
<dbReference type="AlphaFoldDB" id="A0A022RY43"/>
<feature type="transmembrane region" description="Helical" evidence="1">
    <location>
        <begin position="48"/>
        <end position="74"/>
    </location>
</feature>
<evidence type="ECO:0000313" key="2">
    <source>
        <dbReference type="EMBL" id="EYU44949.1"/>
    </source>
</evidence>
<keyword evidence="1" id="KW-0812">Transmembrane</keyword>
<organism evidence="2 3">
    <name type="scientific">Erythranthe guttata</name>
    <name type="common">Yellow monkey flower</name>
    <name type="synonym">Mimulus guttatus</name>
    <dbReference type="NCBI Taxonomy" id="4155"/>
    <lineage>
        <taxon>Eukaryota</taxon>
        <taxon>Viridiplantae</taxon>
        <taxon>Streptophyta</taxon>
        <taxon>Embryophyta</taxon>
        <taxon>Tracheophyta</taxon>
        <taxon>Spermatophyta</taxon>
        <taxon>Magnoliopsida</taxon>
        <taxon>eudicotyledons</taxon>
        <taxon>Gunneridae</taxon>
        <taxon>Pentapetalae</taxon>
        <taxon>asterids</taxon>
        <taxon>lamiids</taxon>
        <taxon>Lamiales</taxon>
        <taxon>Phrymaceae</taxon>
        <taxon>Erythranthe</taxon>
    </lineage>
</organism>
<keyword evidence="1" id="KW-0472">Membrane</keyword>
<sequence>MAGPLIQYSAKLGETILTLNPTAALLTALAAVFGVLQNIGANSAAALLPIAALFAAPAAVIQVAEHITSILLAAKE</sequence>
<proteinExistence type="predicted"/>
<feature type="transmembrane region" description="Helical" evidence="1">
    <location>
        <begin position="12"/>
        <end position="36"/>
    </location>
</feature>